<dbReference type="GO" id="GO:0080043">
    <property type="term" value="F:quercetin 3-O-glucosyltransferase activity"/>
    <property type="evidence" value="ECO:0007669"/>
    <property type="project" value="TreeGrafter"/>
</dbReference>
<dbReference type="GO" id="GO:0080044">
    <property type="term" value="F:quercetin 7-O-glucosyltransferase activity"/>
    <property type="evidence" value="ECO:0007669"/>
    <property type="project" value="TreeGrafter"/>
</dbReference>
<reference evidence="5" key="1">
    <citation type="submission" date="2018-01" db="EMBL/GenBank/DDBJ databases">
        <authorList>
            <person name="Mao J.F."/>
        </authorList>
    </citation>
    <scope>NUCLEOTIDE SEQUENCE</scope>
    <source>
        <strain evidence="5">Huo1</strain>
        <tissue evidence="5">Leaf</tissue>
    </source>
</reference>
<dbReference type="CDD" id="cd03784">
    <property type="entry name" value="GT1_Gtf-like"/>
    <property type="match status" value="1"/>
</dbReference>
<comment type="similarity">
    <text evidence="1 3">Belongs to the UDP-glycosyltransferase family.</text>
</comment>
<dbReference type="FunFam" id="3.40.50.2000:FF:000056">
    <property type="entry name" value="Glycosyltransferase"/>
    <property type="match status" value="1"/>
</dbReference>
<evidence type="ECO:0000256" key="2">
    <source>
        <dbReference type="ARBA" id="ARBA00022679"/>
    </source>
</evidence>
<reference evidence="5" key="2">
    <citation type="submission" date="2020-08" db="EMBL/GenBank/DDBJ databases">
        <title>Plant Genome Project.</title>
        <authorList>
            <person name="Zhang R.-G."/>
        </authorList>
    </citation>
    <scope>NUCLEOTIDE SEQUENCE</scope>
    <source>
        <strain evidence="5">Huo1</strain>
        <tissue evidence="5">Leaf</tissue>
    </source>
</reference>
<dbReference type="PANTHER" id="PTHR11926:SF1412">
    <property type="entry name" value="UDP-GLYCOSYLTRANSFERASE 83A1-LIKE"/>
    <property type="match status" value="1"/>
</dbReference>
<dbReference type="InterPro" id="IPR035595">
    <property type="entry name" value="UDP_glycos_trans_CS"/>
</dbReference>
<name>A0A8X8WVK1_SALSN</name>
<keyword evidence="2 3" id="KW-0808">Transferase</keyword>
<accession>A0A8X8WVK1</accession>
<sequence>MTQNMENRGKEVGHILVVTSAMQGHASPLLKLSHKMTKLGMKVTFLTMGLAEANAEASEWKQGFRIISLPTGLGLGNRNSWEDQRKLQERIHRVVPSYMKELLTKTEISGLILDSAWSWMVGIPKKMGLNIKTAVFWCSNAGCLALGFKIPYLLQSGFIDQDGTPLKEESIKLLPDMPEMGGSELMWYFPSDKEMQKSMFHAIKGILHHMAETDWILGNWFHNLDPAATTVTPNVLPIGPLLGSAASTTLRAEDTTCLAWLEAQPPRSVVYVAFGSTARFSRLQLDELEAALEATGCPFLWVAWPGLMEGDEAVYGDQFAARVGERGRMVEWAPQEAVLGHPSTACFVTHCGWNSFSESLSSGVPVVCWPYFGDQMYTQRCACEGWKVGLRLEVDRDGIVRREEIRRRVEEVMENRVVKENAVRFMGMGRESLLSGNPTSNNLDFLAKQMKYSID</sequence>
<dbReference type="PROSITE" id="PS00375">
    <property type="entry name" value="UDPGT"/>
    <property type="match status" value="1"/>
</dbReference>
<dbReference type="EC" id="2.4.1.-" evidence="4"/>
<proteinExistence type="inferred from homology"/>
<evidence type="ECO:0000256" key="3">
    <source>
        <dbReference type="RuleBase" id="RU003718"/>
    </source>
</evidence>
<keyword evidence="3" id="KW-0328">Glycosyltransferase</keyword>
<comment type="caution">
    <text evidence="5">The sequence shown here is derived from an EMBL/GenBank/DDBJ whole genome shotgun (WGS) entry which is preliminary data.</text>
</comment>
<dbReference type="Pfam" id="PF00201">
    <property type="entry name" value="UDPGT"/>
    <property type="match status" value="1"/>
</dbReference>
<keyword evidence="6" id="KW-1185">Reference proteome</keyword>
<gene>
    <name evidence="5" type="ORF">SASPL_138646</name>
</gene>
<dbReference type="AlphaFoldDB" id="A0A8X8WVK1"/>
<organism evidence="5">
    <name type="scientific">Salvia splendens</name>
    <name type="common">Scarlet sage</name>
    <dbReference type="NCBI Taxonomy" id="180675"/>
    <lineage>
        <taxon>Eukaryota</taxon>
        <taxon>Viridiplantae</taxon>
        <taxon>Streptophyta</taxon>
        <taxon>Embryophyta</taxon>
        <taxon>Tracheophyta</taxon>
        <taxon>Spermatophyta</taxon>
        <taxon>Magnoliopsida</taxon>
        <taxon>eudicotyledons</taxon>
        <taxon>Gunneridae</taxon>
        <taxon>Pentapetalae</taxon>
        <taxon>asterids</taxon>
        <taxon>lamiids</taxon>
        <taxon>Lamiales</taxon>
        <taxon>Lamiaceae</taxon>
        <taxon>Nepetoideae</taxon>
        <taxon>Mentheae</taxon>
        <taxon>Salviinae</taxon>
        <taxon>Salvia</taxon>
        <taxon>Salvia subgen. Calosphace</taxon>
        <taxon>core Calosphace</taxon>
    </lineage>
</organism>
<dbReference type="SUPFAM" id="SSF53756">
    <property type="entry name" value="UDP-Glycosyltransferase/glycogen phosphorylase"/>
    <property type="match status" value="1"/>
</dbReference>
<dbReference type="Gene3D" id="3.40.50.2000">
    <property type="entry name" value="Glycogen Phosphorylase B"/>
    <property type="match status" value="2"/>
</dbReference>
<dbReference type="Proteomes" id="UP000298416">
    <property type="component" value="Unassembled WGS sequence"/>
</dbReference>
<evidence type="ECO:0000256" key="4">
    <source>
        <dbReference type="RuleBase" id="RU362057"/>
    </source>
</evidence>
<dbReference type="PANTHER" id="PTHR11926">
    <property type="entry name" value="GLUCOSYL/GLUCURONOSYL TRANSFERASES"/>
    <property type="match status" value="1"/>
</dbReference>
<evidence type="ECO:0000256" key="1">
    <source>
        <dbReference type="ARBA" id="ARBA00009995"/>
    </source>
</evidence>
<evidence type="ECO:0000313" key="5">
    <source>
        <dbReference type="EMBL" id="KAG6401781.1"/>
    </source>
</evidence>
<dbReference type="EMBL" id="PNBA02000014">
    <property type="protein sequence ID" value="KAG6401781.1"/>
    <property type="molecule type" value="Genomic_DNA"/>
</dbReference>
<dbReference type="InterPro" id="IPR002213">
    <property type="entry name" value="UDP_glucos_trans"/>
</dbReference>
<dbReference type="OrthoDB" id="5835829at2759"/>
<protein>
    <recommendedName>
        <fullName evidence="4">Glycosyltransferase</fullName>
        <ecNumber evidence="4">2.4.1.-</ecNumber>
    </recommendedName>
</protein>
<evidence type="ECO:0000313" key="6">
    <source>
        <dbReference type="Proteomes" id="UP000298416"/>
    </source>
</evidence>